<dbReference type="RefSeq" id="WP_066352995.1">
    <property type="nucleotide sequence ID" value="NZ_CBCSFJ010000060.1"/>
</dbReference>
<dbReference type="GO" id="GO:0009055">
    <property type="term" value="F:electron transfer activity"/>
    <property type="evidence" value="ECO:0007669"/>
    <property type="project" value="InterPro"/>
</dbReference>
<dbReference type="PROSITE" id="PS51007">
    <property type="entry name" value="CYTC"/>
    <property type="match status" value="2"/>
</dbReference>
<proteinExistence type="predicted"/>
<keyword evidence="1" id="KW-0813">Transport</keyword>
<keyword evidence="8" id="KW-1133">Transmembrane helix</keyword>
<dbReference type="PANTHER" id="PTHR33751:SF9">
    <property type="entry name" value="CYTOCHROME C4"/>
    <property type="match status" value="1"/>
</dbReference>
<gene>
    <name evidence="10" type="ORF">BAU06_17650</name>
    <name evidence="11" type="ORF">BAU08_17870</name>
</gene>
<feature type="region of interest" description="Disordered" evidence="7">
    <location>
        <begin position="37"/>
        <end position="100"/>
    </location>
</feature>
<dbReference type="SUPFAM" id="SSF46626">
    <property type="entry name" value="Cytochrome c"/>
    <property type="match status" value="2"/>
</dbReference>
<keyword evidence="5 6" id="KW-0408">Iron</keyword>
<accession>A0A193FZB1</accession>
<keyword evidence="2 6" id="KW-0349">Heme</keyword>
<evidence type="ECO:0000256" key="2">
    <source>
        <dbReference type="ARBA" id="ARBA00022617"/>
    </source>
</evidence>
<evidence type="ECO:0000256" key="3">
    <source>
        <dbReference type="ARBA" id="ARBA00022723"/>
    </source>
</evidence>
<keyword evidence="4" id="KW-0249">Electron transport</keyword>
<evidence type="ECO:0000256" key="7">
    <source>
        <dbReference type="SAM" id="MobiDB-lite"/>
    </source>
</evidence>
<evidence type="ECO:0000256" key="4">
    <source>
        <dbReference type="ARBA" id="ARBA00022982"/>
    </source>
</evidence>
<sequence length="305" mass="30634">MSGNMAGLAKGAVMVGGTFAVLVAGVSALFRIPGHHEEAPPARTAPSASAPAPVTPQAAAPGAPGAQPATPATAPPQAAAPQAGAPQAAAAPPPRTGTEFSFPQARWEQLLAQNADQPASAALPGSGNPPAGVAACASCHGAQGVPAPGTPFPVLAGTSAEYLLKQLLSYRDGTRQHPIMTGIAKGLSDQDMVAAARYYAGLPAPAIKAPAPAPDDRGQRLHAFGDNALALAACANCHGANGEGEPPMLPRLAGQPEAYLGGQLEAFRNGQRSNDDLGTMREIAKRLSPEDTAALAKYYAGMRGQ</sequence>
<dbReference type="GO" id="GO:0046872">
    <property type="term" value="F:metal ion binding"/>
    <property type="evidence" value="ECO:0007669"/>
    <property type="project" value="UniProtKB-KW"/>
</dbReference>
<dbReference type="Proteomes" id="UP000092213">
    <property type="component" value="Chromosome"/>
</dbReference>
<evidence type="ECO:0000256" key="5">
    <source>
        <dbReference type="ARBA" id="ARBA00023004"/>
    </source>
</evidence>
<dbReference type="KEGG" id="bbro:BAU06_17650"/>
<feature type="domain" description="Cytochrome c" evidence="9">
    <location>
        <begin position="115"/>
        <end position="203"/>
    </location>
</feature>
<dbReference type="GO" id="GO:0020037">
    <property type="term" value="F:heme binding"/>
    <property type="evidence" value="ECO:0007669"/>
    <property type="project" value="InterPro"/>
</dbReference>
<dbReference type="InterPro" id="IPR036909">
    <property type="entry name" value="Cyt_c-like_dom_sf"/>
</dbReference>
<evidence type="ECO:0000313" key="10">
    <source>
        <dbReference type="EMBL" id="ANN67875.1"/>
    </source>
</evidence>
<dbReference type="AlphaFoldDB" id="A0A193FZB1"/>
<evidence type="ECO:0000313" key="12">
    <source>
        <dbReference type="Proteomes" id="UP000091897"/>
    </source>
</evidence>
<dbReference type="EMBL" id="CP016170">
    <property type="protein sequence ID" value="ANN67875.1"/>
    <property type="molecule type" value="Genomic_DNA"/>
</dbReference>
<organism evidence="11 13">
    <name type="scientific">Bordetella bronchialis</name>
    <dbReference type="NCBI Taxonomy" id="463025"/>
    <lineage>
        <taxon>Bacteria</taxon>
        <taxon>Pseudomonadati</taxon>
        <taxon>Pseudomonadota</taxon>
        <taxon>Betaproteobacteria</taxon>
        <taxon>Burkholderiales</taxon>
        <taxon>Alcaligenaceae</taxon>
        <taxon>Bordetella</taxon>
    </lineage>
</organism>
<evidence type="ECO:0000313" key="13">
    <source>
        <dbReference type="Proteomes" id="UP000092213"/>
    </source>
</evidence>
<name>A0A193FZB1_9BORD</name>
<dbReference type="PANTHER" id="PTHR33751">
    <property type="entry name" value="CBB3-TYPE CYTOCHROME C OXIDASE SUBUNIT FIXP"/>
    <property type="match status" value="1"/>
</dbReference>
<feature type="transmembrane region" description="Helical" evidence="8">
    <location>
        <begin position="12"/>
        <end position="30"/>
    </location>
</feature>
<dbReference type="Pfam" id="PF00034">
    <property type="entry name" value="Cytochrom_C"/>
    <property type="match status" value="2"/>
</dbReference>
<dbReference type="InterPro" id="IPR009056">
    <property type="entry name" value="Cyt_c-like_dom"/>
</dbReference>
<reference evidence="12 13" key="1">
    <citation type="submission" date="2016-06" db="EMBL/GenBank/DDBJ databases">
        <title>Complete genome sequences of Bordetella bronchialis and Bordetella flabilis.</title>
        <authorList>
            <person name="LiPuma J.J."/>
            <person name="Spilker T."/>
        </authorList>
    </citation>
    <scope>NUCLEOTIDE SEQUENCE [LARGE SCALE GENOMIC DNA]</scope>
    <source>
        <strain evidence="11 13">AU17976</strain>
        <strain evidence="10 12">AU3182</strain>
    </source>
</reference>
<feature type="domain" description="Cytochrome c" evidence="9">
    <location>
        <begin position="220"/>
        <end position="303"/>
    </location>
</feature>
<feature type="compositionally biased region" description="Low complexity" evidence="7">
    <location>
        <begin position="41"/>
        <end position="90"/>
    </location>
</feature>
<keyword evidence="12" id="KW-1185">Reference proteome</keyword>
<evidence type="ECO:0000256" key="1">
    <source>
        <dbReference type="ARBA" id="ARBA00022448"/>
    </source>
</evidence>
<dbReference type="OrthoDB" id="9773456at2"/>
<evidence type="ECO:0000256" key="6">
    <source>
        <dbReference type="PROSITE-ProRule" id="PRU00433"/>
    </source>
</evidence>
<evidence type="ECO:0000313" key="11">
    <source>
        <dbReference type="EMBL" id="ANN72965.1"/>
    </source>
</evidence>
<keyword evidence="3 6" id="KW-0479">Metal-binding</keyword>
<dbReference type="STRING" id="463025.BAU08_17870"/>
<evidence type="ECO:0000259" key="9">
    <source>
        <dbReference type="PROSITE" id="PS51007"/>
    </source>
</evidence>
<dbReference type="Proteomes" id="UP000091897">
    <property type="component" value="Chromosome"/>
</dbReference>
<evidence type="ECO:0000256" key="8">
    <source>
        <dbReference type="SAM" id="Phobius"/>
    </source>
</evidence>
<dbReference type="Gene3D" id="1.10.760.10">
    <property type="entry name" value="Cytochrome c-like domain"/>
    <property type="match status" value="2"/>
</dbReference>
<keyword evidence="8" id="KW-0812">Transmembrane</keyword>
<dbReference type="InterPro" id="IPR050597">
    <property type="entry name" value="Cytochrome_c_Oxidase_Subunit"/>
</dbReference>
<dbReference type="EMBL" id="CP016171">
    <property type="protein sequence ID" value="ANN72965.1"/>
    <property type="molecule type" value="Genomic_DNA"/>
</dbReference>
<keyword evidence="8" id="KW-0472">Membrane</keyword>
<protein>
    <recommendedName>
        <fullName evidence="9">Cytochrome c domain-containing protein</fullName>
    </recommendedName>
</protein>